<protein>
    <submittedName>
        <fullName evidence="1">Uncharacterized protein</fullName>
    </submittedName>
</protein>
<dbReference type="EMBL" id="AP022620">
    <property type="protein sequence ID" value="BBZ76293.1"/>
    <property type="molecule type" value="Genomic_DNA"/>
</dbReference>
<dbReference type="KEGG" id="many:MANY_16300"/>
<sequence>MNGEMNTDPDQIRTEVDAVLAELPSIEGDAADLDIDEVGRRLEDAHQILVRALESVEKG</sequence>
<proteinExistence type="predicted"/>
<reference evidence="1 2" key="1">
    <citation type="journal article" date="2019" name="Emerg. Microbes Infect.">
        <title>Comprehensive subspecies identification of 175 nontuberculous mycobacteria species based on 7547 genomic profiles.</title>
        <authorList>
            <person name="Matsumoto Y."/>
            <person name="Kinjo T."/>
            <person name="Motooka D."/>
            <person name="Nabeya D."/>
            <person name="Jung N."/>
            <person name="Uechi K."/>
            <person name="Horii T."/>
            <person name="Iida T."/>
            <person name="Fujita J."/>
            <person name="Nakamura S."/>
        </authorList>
    </citation>
    <scope>NUCLEOTIDE SEQUENCE [LARGE SCALE GENOMIC DNA]</scope>
    <source>
        <strain evidence="1 2">JCM 30275</strain>
    </source>
</reference>
<organism evidence="1 2">
    <name type="scientific">Mycolicibacterium anyangense</name>
    <dbReference type="NCBI Taxonomy" id="1431246"/>
    <lineage>
        <taxon>Bacteria</taxon>
        <taxon>Bacillati</taxon>
        <taxon>Actinomycetota</taxon>
        <taxon>Actinomycetes</taxon>
        <taxon>Mycobacteriales</taxon>
        <taxon>Mycobacteriaceae</taxon>
        <taxon>Mycolicibacterium</taxon>
    </lineage>
</organism>
<gene>
    <name evidence="1" type="ORF">MANY_16300</name>
</gene>
<evidence type="ECO:0000313" key="1">
    <source>
        <dbReference type="EMBL" id="BBZ76293.1"/>
    </source>
</evidence>
<keyword evidence="2" id="KW-1185">Reference proteome</keyword>
<dbReference type="Proteomes" id="UP000467249">
    <property type="component" value="Chromosome"/>
</dbReference>
<evidence type="ECO:0000313" key="2">
    <source>
        <dbReference type="Proteomes" id="UP000467249"/>
    </source>
</evidence>
<dbReference type="AlphaFoldDB" id="A0A6N4W7F1"/>
<accession>A0A6N4W7F1</accession>
<name>A0A6N4W7F1_9MYCO</name>